<evidence type="ECO:0000313" key="2">
    <source>
        <dbReference type="EMBL" id="RMB58484.1"/>
    </source>
</evidence>
<organism evidence="2 3">
    <name type="scientific">Dokdonia sinensis</name>
    <dbReference type="NCBI Taxonomy" id="2479847"/>
    <lineage>
        <taxon>Bacteria</taxon>
        <taxon>Pseudomonadati</taxon>
        <taxon>Bacteroidota</taxon>
        <taxon>Flavobacteriia</taxon>
        <taxon>Flavobacteriales</taxon>
        <taxon>Flavobacteriaceae</taxon>
        <taxon>Dokdonia</taxon>
    </lineage>
</organism>
<gene>
    <name evidence="2" type="ORF">EAX61_09250</name>
</gene>
<feature type="transmembrane region" description="Helical" evidence="1">
    <location>
        <begin position="191"/>
        <end position="209"/>
    </location>
</feature>
<keyword evidence="1" id="KW-0472">Membrane</keyword>
<reference evidence="2 3" key="1">
    <citation type="submission" date="2018-10" db="EMBL/GenBank/DDBJ databases">
        <title>Dokdonia luteus sp. nov., isolated from sea water.</title>
        <authorList>
            <person name="Zhou L.Y."/>
            <person name="Du Z.J."/>
        </authorList>
    </citation>
    <scope>NUCLEOTIDE SEQUENCE [LARGE SCALE GENOMIC DNA]</scope>
    <source>
        <strain evidence="2 3">SH27</strain>
    </source>
</reference>
<keyword evidence="3" id="KW-1185">Reference proteome</keyword>
<accession>A0A3M0G0P0</accession>
<name>A0A3M0G0P0_9FLAO</name>
<protein>
    <submittedName>
        <fullName evidence="2">Uncharacterized protein</fullName>
    </submittedName>
</protein>
<proteinExistence type="predicted"/>
<dbReference type="AlphaFoldDB" id="A0A3M0G0P0"/>
<evidence type="ECO:0000313" key="3">
    <source>
        <dbReference type="Proteomes" id="UP000281985"/>
    </source>
</evidence>
<dbReference type="Proteomes" id="UP000281985">
    <property type="component" value="Unassembled WGS sequence"/>
</dbReference>
<comment type="caution">
    <text evidence="2">The sequence shown here is derived from an EMBL/GenBank/DDBJ whole genome shotgun (WGS) entry which is preliminary data.</text>
</comment>
<evidence type="ECO:0000256" key="1">
    <source>
        <dbReference type="SAM" id="Phobius"/>
    </source>
</evidence>
<keyword evidence="1" id="KW-1133">Transmembrane helix</keyword>
<keyword evidence="1" id="KW-0812">Transmembrane</keyword>
<dbReference type="RefSeq" id="WP_121917408.1">
    <property type="nucleotide sequence ID" value="NZ_REFV01000008.1"/>
</dbReference>
<sequence>MTSNYRQDSWEKGAQFENYVEHILFPSEYYELLYKTSDFKQNSERYVKASLKPDFQFKCLLTGFVFYVEAKYRTKPYLNEYELLSEQQFESFPSIQENESPVFVAFGYGGLASNPDYVSFFPLQKIINRKLSPELVVIYKIDKGLYPSKELQPFNKALNNERFNNNQEISKDKVEKEFVAPQKAKWKFHNIFYIIAAAVVFSLTVFLLTKPSISSQPIKDKLVKTLSTYYSSSDKSQIERLPNFLSKKNVNWYGQKDMTLGEIITAAKEYNKTYPYRISEVDWNSLIVVEDKKGYYASYTMLFKSKKTEEEQYTTYDLKLLTFWDSNLKLTSITESIQ</sequence>
<dbReference type="EMBL" id="REFV01000008">
    <property type="protein sequence ID" value="RMB58484.1"/>
    <property type="molecule type" value="Genomic_DNA"/>
</dbReference>
<dbReference type="OrthoDB" id="1059559at2"/>